<feature type="domain" description="Tyr recombinase" evidence="3">
    <location>
        <begin position="234"/>
        <end position="453"/>
    </location>
</feature>
<dbReference type="PROSITE" id="PS51898">
    <property type="entry name" value="TYR_RECOMBINASE"/>
    <property type="match status" value="1"/>
</dbReference>
<dbReference type="Proteomes" id="UP000323505">
    <property type="component" value="Unassembled WGS sequence"/>
</dbReference>
<evidence type="ECO:0000256" key="2">
    <source>
        <dbReference type="SAM" id="MobiDB-lite"/>
    </source>
</evidence>
<feature type="compositionally biased region" description="Polar residues" evidence="2">
    <location>
        <begin position="523"/>
        <end position="533"/>
    </location>
</feature>
<feature type="compositionally biased region" description="Basic and acidic residues" evidence="2">
    <location>
        <begin position="317"/>
        <end position="329"/>
    </location>
</feature>
<protein>
    <submittedName>
        <fullName evidence="4">Tyrosine-type recombinase/integrase</fullName>
    </submittedName>
</protein>
<feature type="region of interest" description="Disordered" evidence="2">
    <location>
        <begin position="309"/>
        <end position="329"/>
    </location>
</feature>
<proteinExistence type="predicted"/>
<dbReference type="InterPro" id="IPR013762">
    <property type="entry name" value="Integrase-like_cat_sf"/>
</dbReference>
<dbReference type="SUPFAM" id="SSF56349">
    <property type="entry name" value="DNA breaking-rejoining enzymes"/>
    <property type="match status" value="1"/>
</dbReference>
<keyword evidence="1" id="KW-0233">DNA recombination</keyword>
<dbReference type="InterPro" id="IPR002104">
    <property type="entry name" value="Integrase_catalytic"/>
</dbReference>
<feature type="compositionally biased region" description="Polar residues" evidence="2">
    <location>
        <begin position="500"/>
        <end position="512"/>
    </location>
</feature>
<sequence>MTMSYDVTIYKLTHRRGKKHPYGVRWRVNDRQFSQWYTTEALADSERSGLIQATRRGEGFDSESGWPESKLRELRSVSWFVHAVEYIDRKWRASSAKHRVSMVETLVTVTVALVSDKRGGPAPETLRAALRGWAFNPKQRDSAQPEQIKTALSWVAKAAPAVNNLDTVRRVLDACATNLDGSASAPAYFDRRRRVLTNVLKFAVAKNRLAGNPLADPALEWEPPTRDTVVEEIDPRVVGSPEQIRRLLTAVEAVGRTQGPRFVAFFACMYYGMLRPAEVSHLREQDCRLPSTGWGLLLLEKNSPAAGKAFTDDGETHDERGLKGRGHKDVRPVPIPPELVAILRAHIEVFGTGPGGLLFRSVNDRLIHPSTYWHVWKRAREIALTPEECESPLMRRPYDLRHGGVSLRLYAGVPGAQVAEWAGHSLEVLQKTYAKVVAGFEHVWFQRIDQVLDNHPVAPNHLAAPNPLVEPPPPVEPSPQEAPPAVWTRDGPSHHKNSHRPSSGRSPTNSLRSRARRFESCRGRTTITSGNTR</sequence>
<dbReference type="InterPro" id="IPR011010">
    <property type="entry name" value="DNA_brk_join_enz"/>
</dbReference>
<feature type="region of interest" description="Disordered" evidence="2">
    <location>
        <begin position="462"/>
        <end position="533"/>
    </location>
</feature>
<dbReference type="InterPro" id="IPR050090">
    <property type="entry name" value="Tyrosine_recombinase_XerCD"/>
</dbReference>
<accession>A0A5D3FY20</accession>
<dbReference type="Gene3D" id="1.10.443.10">
    <property type="entry name" value="Intergrase catalytic core"/>
    <property type="match status" value="1"/>
</dbReference>
<evidence type="ECO:0000313" key="4">
    <source>
        <dbReference type="EMBL" id="TYK53073.1"/>
    </source>
</evidence>
<gene>
    <name evidence="4" type="ORF">FXF68_04920</name>
</gene>
<dbReference type="EMBL" id="VSRQ01000001">
    <property type="protein sequence ID" value="TYK53073.1"/>
    <property type="molecule type" value="Genomic_DNA"/>
</dbReference>
<evidence type="ECO:0000259" key="3">
    <source>
        <dbReference type="PROSITE" id="PS51898"/>
    </source>
</evidence>
<keyword evidence="5" id="KW-1185">Reference proteome</keyword>
<organism evidence="4 5">
    <name type="scientific">Actinomadura decatromicini</name>
    <dbReference type="NCBI Taxonomy" id="2604572"/>
    <lineage>
        <taxon>Bacteria</taxon>
        <taxon>Bacillati</taxon>
        <taxon>Actinomycetota</taxon>
        <taxon>Actinomycetes</taxon>
        <taxon>Streptosporangiales</taxon>
        <taxon>Thermomonosporaceae</taxon>
        <taxon>Actinomadura</taxon>
    </lineage>
</organism>
<dbReference type="PANTHER" id="PTHR30349">
    <property type="entry name" value="PHAGE INTEGRASE-RELATED"/>
    <property type="match status" value="1"/>
</dbReference>
<name>A0A5D3FY20_9ACTN</name>
<reference evidence="4 5" key="1">
    <citation type="submission" date="2019-08" db="EMBL/GenBank/DDBJ databases">
        <title>Actinomadura sp. nov. CYP1-5 isolated from mountain soil.</title>
        <authorList>
            <person name="Songsumanus A."/>
            <person name="Kuncharoen N."/>
            <person name="Kudo T."/>
            <person name="Yuki M."/>
            <person name="Igarashi Y."/>
            <person name="Tanasupawat S."/>
        </authorList>
    </citation>
    <scope>NUCLEOTIDE SEQUENCE [LARGE SCALE GENOMIC DNA]</scope>
    <source>
        <strain evidence="4 5">CYP1-5</strain>
    </source>
</reference>
<dbReference type="GO" id="GO:0015074">
    <property type="term" value="P:DNA integration"/>
    <property type="evidence" value="ECO:0007669"/>
    <property type="project" value="InterPro"/>
</dbReference>
<dbReference type="GO" id="GO:0006310">
    <property type="term" value="P:DNA recombination"/>
    <property type="evidence" value="ECO:0007669"/>
    <property type="project" value="UniProtKB-KW"/>
</dbReference>
<feature type="compositionally biased region" description="Pro residues" evidence="2">
    <location>
        <begin position="468"/>
        <end position="482"/>
    </location>
</feature>
<dbReference type="PANTHER" id="PTHR30349:SF64">
    <property type="entry name" value="PROPHAGE INTEGRASE INTD-RELATED"/>
    <property type="match status" value="1"/>
</dbReference>
<dbReference type="RefSeq" id="WP_148757659.1">
    <property type="nucleotide sequence ID" value="NZ_VSRQ01000001.1"/>
</dbReference>
<dbReference type="AlphaFoldDB" id="A0A5D3FY20"/>
<evidence type="ECO:0000313" key="5">
    <source>
        <dbReference type="Proteomes" id="UP000323505"/>
    </source>
</evidence>
<comment type="caution">
    <text evidence="4">The sequence shown here is derived from an EMBL/GenBank/DDBJ whole genome shotgun (WGS) entry which is preliminary data.</text>
</comment>
<dbReference type="GO" id="GO:0003677">
    <property type="term" value="F:DNA binding"/>
    <property type="evidence" value="ECO:0007669"/>
    <property type="project" value="InterPro"/>
</dbReference>
<evidence type="ECO:0000256" key="1">
    <source>
        <dbReference type="ARBA" id="ARBA00023172"/>
    </source>
</evidence>